<organism evidence="2 3">
    <name type="scientific">Austropuccinia psidii MF-1</name>
    <dbReference type="NCBI Taxonomy" id="1389203"/>
    <lineage>
        <taxon>Eukaryota</taxon>
        <taxon>Fungi</taxon>
        <taxon>Dikarya</taxon>
        <taxon>Basidiomycota</taxon>
        <taxon>Pucciniomycotina</taxon>
        <taxon>Pucciniomycetes</taxon>
        <taxon>Pucciniales</taxon>
        <taxon>Sphaerophragmiaceae</taxon>
        <taxon>Austropuccinia</taxon>
    </lineage>
</organism>
<name>A0A9Q3ECW1_9BASI</name>
<feature type="chain" id="PRO_5040496508" evidence="1">
    <location>
        <begin position="23"/>
        <end position="354"/>
    </location>
</feature>
<protein>
    <submittedName>
        <fullName evidence="2">Uncharacterized protein</fullName>
    </submittedName>
</protein>
<accession>A0A9Q3ECW1</accession>
<gene>
    <name evidence="2" type="ORF">O181_060170</name>
</gene>
<proteinExistence type="predicted"/>
<evidence type="ECO:0000256" key="1">
    <source>
        <dbReference type="SAM" id="SignalP"/>
    </source>
</evidence>
<feature type="signal peptide" evidence="1">
    <location>
        <begin position="1"/>
        <end position="22"/>
    </location>
</feature>
<dbReference type="EMBL" id="AVOT02028087">
    <property type="protein sequence ID" value="MBW0520455.1"/>
    <property type="molecule type" value="Genomic_DNA"/>
</dbReference>
<evidence type="ECO:0000313" key="3">
    <source>
        <dbReference type="Proteomes" id="UP000765509"/>
    </source>
</evidence>
<reference evidence="2" key="1">
    <citation type="submission" date="2021-03" db="EMBL/GenBank/DDBJ databases">
        <title>Draft genome sequence of rust myrtle Austropuccinia psidii MF-1, a brazilian biotype.</title>
        <authorList>
            <person name="Quecine M.C."/>
            <person name="Pachon D.M.R."/>
            <person name="Bonatelli M.L."/>
            <person name="Correr F.H."/>
            <person name="Franceschini L.M."/>
            <person name="Leite T.F."/>
            <person name="Margarido G.R.A."/>
            <person name="Almeida C.A."/>
            <person name="Ferrarezi J.A."/>
            <person name="Labate C.A."/>
        </authorList>
    </citation>
    <scope>NUCLEOTIDE SEQUENCE</scope>
    <source>
        <strain evidence="2">MF-1</strain>
    </source>
</reference>
<keyword evidence="1" id="KW-0732">Signal</keyword>
<comment type="caution">
    <text evidence="2">The sequence shown here is derived from an EMBL/GenBank/DDBJ whole genome shotgun (WGS) entry which is preliminary data.</text>
</comment>
<keyword evidence="3" id="KW-1185">Reference proteome</keyword>
<sequence length="354" mass="40677">MKMLRFLVYVAFQIACVQLVSGEIFRVNNALHSQAMENQYARDRVLYLHDNLDHPHLVGDQSNRKMLMESNHIHNFEAFTAIPSVAMQERTIVLDNIYTNWKAGTLPSLGSDTALLWKTFDGEAVLEADQERAIEWLKKHYKNNPHSQEDLDFLGWCLTRQVTGNIWWTSAQLNKWRSLDYQKLTKIGDLLQFGASSEAPITANKHEIAAQQLSRILNQLKWPPSTGSPAFPPELEALQTLHDSEGRQLYGIRTQQLLTYMYNNRPDGFFKLSQTLDAHEVEYLLNGRPRVREIIITPKVGSNHGPAPAPSPVGNHPMNHQPQYTRHHGRSFWQKALDLLGDRVRFRNDVDHLN</sequence>
<dbReference type="Proteomes" id="UP000765509">
    <property type="component" value="Unassembled WGS sequence"/>
</dbReference>
<dbReference type="AlphaFoldDB" id="A0A9Q3ECW1"/>
<evidence type="ECO:0000313" key="2">
    <source>
        <dbReference type="EMBL" id="MBW0520455.1"/>
    </source>
</evidence>